<dbReference type="Gene3D" id="3.40.980.10">
    <property type="entry name" value="MoaB/Mog-like domain"/>
    <property type="match status" value="1"/>
</dbReference>
<gene>
    <name evidence="3" type="ORF">PPYR_11598</name>
</gene>
<dbReference type="EMBL" id="VVIM01000008">
    <property type="protein sequence ID" value="KAB0794759.1"/>
    <property type="molecule type" value="Genomic_DNA"/>
</dbReference>
<dbReference type="AlphaFoldDB" id="A0A5N4ABT8"/>
<evidence type="ECO:0000256" key="1">
    <source>
        <dbReference type="ARBA" id="ARBA00007589"/>
    </source>
</evidence>
<dbReference type="OrthoDB" id="270728at2759"/>
<dbReference type="InterPro" id="IPR001453">
    <property type="entry name" value="MoaB/Mog_dom"/>
</dbReference>
<name>A0A5N4ABT8_PHOPY</name>
<organism evidence="3 4">
    <name type="scientific">Photinus pyralis</name>
    <name type="common">Common eastern firefly</name>
    <name type="synonym">Lampyris pyralis</name>
    <dbReference type="NCBI Taxonomy" id="7054"/>
    <lineage>
        <taxon>Eukaryota</taxon>
        <taxon>Metazoa</taxon>
        <taxon>Ecdysozoa</taxon>
        <taxon>Arthropoda</taxon>
        <taxon>Hexapoda</taxon>
        <taxon>Insecta</taxon>
        <taxon>Pterygota</taxon>
        <taxon>Neoptera</taxon>
        <taxon>Endopterygota</taxon>
        <taxon>Coleoptera</taxon>
        <taxon>Polyphaga</taxon>
        <taxon>Elateriformia</taxon>
        <taxon>Elateroidea</taxon>
        <taxon>Lampyridae</taxon>
        <taxon>Lampyrinae</taxon>
        <taxon>Photinus</taxon>
    </lineage>
</organism>
<evidence type="ECO:0000313" key="3">
    <source>
        <dbReference type="EMBL" id="KAB0794759.1"/>
    </source>
</evidence>
<dbReference type="InterPro" id="IPR056596">
    <property type="entry name" value="FLAD1_M"/>
</dbReference>
<evidence type="ECO:0000259" key="2">
    <source>
        <dbReference type="SMART" id="SM00852"/>
    </source>
</evidence>
<dbReference type="PANTHER" id="PTHR13939:SF0">
    <property type="entry name" value="NMN AMIDOHYDROLASE-LIKE PROTEIN YFAY"/>
    <property type="match status" value="1"/>
</dbReference>
<evidence type="ECO:0000313" key="4">
    <source>
        <dbReference type="Proteomes" id="UP000327044"/>
    </source>
</evidence>
<accession>A0A5N4ABT8</accession>
<dbReference type="Pfam" id="PF24102">
    <property type="entry name" value="FLAD1_M"/>
    <property type="match status" value="1"/>
</dbReference>
<sequence>MAKLVHVNSILLYNLHKIMFSSSTSAVKTVGLLVIGDEILKGQVVDSNSHYITKRLHQLGLKVEKITVTGDNKDEISEEVKNFSLRYDYVITTGGIGPTHDDVTFESVAEAFNEPVILHPELVKICAQFYGTTDPESPGMKLARVPKSSKLTFAQEDGELRTHYPNVSVRNVYMFPGIPQLCERLFDKLSGQLFETTNQFYTRNVYFNVTEEKIANALSLVVAEYPGVLIGSYPELFNRYYKVRIVLESSQEQEMEQAYVKLLQIVPREVIVPQEKIFNK</sequence>
<protein>
    <recommendedName>
        <fullName evidence="2">MoaB/Mog domain-containing protein</fullName>
    </recommendedName>
</protein>
<dbReference type="InterPro" id="IPR036425">
    <property type="entry name" value="MoaB/Mog-like_dom_sf"/>
</dbReference>
<proteinExistence type="inferred from homology"/>
<reference evidence="3 4" key="1">
    <citation type="journal article" date="2018" name="Elife">
        <title>Firefly genomes illuminate parallel origins of bioluminescence in beetles.</title>
        <authorList>
            <person name="Fallon T.R."/>
            <person name="Lower S.E."/>
            <person name="Chang C.H."/>
            <person name="Bessho-Uehara M."/>
            <person name="Martin G.J."/>
            <person name="Bewick A.J."/>
            <person name="Behringer M."/>
            <person name="Debat H.J."/>
            <person name="Wong I."/>
            <person name="Day J.C."/>
            <person name="Suvorov A."/>
            <person name="Silva C.J."/>
            <person name="Stanger-Hall K.F."/>
            <person name="Hall D.W."/>
            <person name="Schmitz R.J."/>
            <person name="Nelson D.R."/>
            <person name="Lewis S.M."/>
            <person name="Shigenobu S."/>
            <person name="Bybee S.M."/>
            <person name="Larracuente A.M."/>
            <person name="Oba Y."/>
            <person name="Weng J.K."/>
        </authorList>
    </citation>
    <scope>NUCLEOTIDE SEQUENCE [LARGE SCALE GENOMIC DNA]</scope>
    <source>
        <strain evidence="3">1611_PpyrPB1</strain>
        <tissue evidence="3">Whole body</tissue>
    </source>
</reference>
<dbReference type="PANTHER" id="PTHR13939">
    <property type="entry name" value="NICOTINAMIDE-NUCLEOTIDE AMIDOHYDROLASE PNCC"/>
    <property type="match status" value="1"/>
</dbReference>
<dbReference type="Proteomes" id="UP000327044">
    <property type="component" value="Unassembled WGS sequence"/>
</dbReference>
<dbReference type="SMART" id="SM00852">
    <property type="entry name" value="MoCF_biosynth"/>
    <property type="match status" value="1"/>
</dbReference>
<keyword evidence="4" id="KW-1185">Reference proteome</keyword>
<comment type="similarity">
    <text evidence="1">In the N-terminal section; belongs to the MoaB/Mog family.</text>
</comment>
<dbReference type="InParanoid" id="A0A5N4ABT8"/>
<dbReference type="SUPFAM" id="SSF53218">
    <property type="entry name" value="Molybdenum cofactor biosynthesis proteins"/>
    <property type="match status" value="1"/>
</dbReference>
<dbReference type="InterPro" id="IPR050101">
    <property type="entry name" value="CinA"/>
</dbReference>
<feature type="domain" description="MoaB/Mog" evidence="2">
    <location>
        <begin position="31"/>
        <end position="197"/>
    </location>
</feature>
<dbReference type="CDD" id="cd00885">
    <property type="entry name" value="cinA"/>
    <property type="match status" value="1"/>
</dbReference>
<comment type="caution">
    <text evidence="3">The sequence shown here is derived from an EMBL/GenBank/DDBJ whole genome shotgun (WGS) entry which is preliminary data.</text>
</comment>
<dbReference type="Pfam" id="PF00994">
    <property type="entry name" value="MoCF_biosynth"/>
    <property type="match status" value="1"/>
</dbReference>